<dbReference type="EMBL" id="KB199650">
    <property type="protein sequence ID" value="ESP05223.1"/>
    <property type="molecule type" value="Genomic_DNA"/>
</dbReference>
<dbReference type="AlphaFoldDB" id="V4B441"/>
<evidence type="ECO:0008006" key="10">
    <source>
        <dbReference type="Google" id="ProtNLM"/>
    </source>
</evidence>
<dbReference type="InterPro" id="IPR008547">
    <property type="entry name" value="DUF829_TMEM53"/>
</dbReference>
<evidence type="ECO:0000256" key="7">
    <source>
        <dbReference type="SAM" id="Phobius"/>
    </source>
</evidence>
<dbReference type="CTD" id="20252195"/>
<evidence type="ECO:0000256" key="1">
    <source>
        <dbReference type="ARBA" id="ARBA00007387"/>
    </source>
</evidence>
<dbReference type="SUPFAM" id="SSF53474">
    <property type="entry name" value="alpha/beta-Hydrolases"/>
    <property type="match status" value="1"/>
</dbReference>
<dbReference type="GO" id="GO:0005640">
    <property type="term" value="C:nuclear outer membrane"/>
    <property type="evidence" value="ECO:0007669"/>
    <property type="project" value="UniProtKB-SubCell"/>
</dbReference>
<keyword evidence="9" id="KW-1185">Reference proteome</keyword>
<dbReference type="OMA" id="VECLFWR"/>
<dbReference type="Pfam" id="PF05705">
    <property type="entry name" value="DUF829"/>
    <property type="match status" value="1"/>
</dbReference>
<evidence type="ECO:0000313" key="9">
    <source>
        <dbReference type="Proteomes" id="UP000030746"/>
    </source>
</evidence>
<feature type="transmembrane region" description="Helical" evidence="7">
    <location>
        <begin position="130"/>
        <end position="154"/>
    </location>
</feature>
<dbReference type="PANTHER" id="PTHR12265">
    <property type="entry name" value="TRANSMEMBRANE PROTEIN 53"/>
    <property type="match status" value="1"/>
</dbReference>
<dbReference type="HOGENOM" id="CLU_036503_1_0_1"/>
<name>V4B441_LOTGI</name>
<feature type="non-terminal residue" evidence="8">
    <location>
        <position position="242"/>
    </location>
</feature>
<dbReference type="InterPro" id="IPR029058">
    <property type="entry name" value="AB_hydrolase_fold"/>
</dbReference>
<comment type="subcellular location">
    <subcellularLocation>
        <location evidence="6">Nucleus outer membrane</location>
        <topology evidence="6">Single-pass membrane protein</topology>
    </subcellularLocation>
</comment>
<reference evidence="8 9" key="1">
    <citation type="journal article" date="2013" name="Nature">
        <title>Insights into bilaterian evolution from three spiralian genomes.</title>
        <authorList>
            <person name="Simakov O."/>
            <person name="Marletaz F."/>
            <person name="Cho S.J."/>
            <person name="Edsinger-Gonzales E."/>
            <person name="Havlak P."/>
            <person name="Hellsten U."/>
            <person name="Kuo D.H."/>
            <person name="Larsson T."/>
            <person name="Lv J."/>
            <person name="Arendt D."/>
            <person name="Savage R."/>
            <person name="Osoegawa K."/>
            <person name="de Jong P."/>
            <person name="Grimwood J."/>
            <person name="Chapman J.A."/>
            <person name="Shapiro H."/>
            <person name="Aerts A."/>
            <person name="Otillar R.P."/>
            <person name="Terry A.Y."/>
            <person name="Boore J.L."/>
            <person name="Grigoriev I.V."/>
            <person name="Lindberg D.R."/>
            <person name="Seaver E.C."/>
            <person name="Weisblat D.A."/>
            <person name="Putnam N.H."/>
            <person name="Rokhsar D.S."/>
        </authorList>
    </citation>
    <scope>NUCLEOTIDE SEQUENCE [LARGE SCALE GENOMIC DNA]</scope>
</reference>
<feature type="non-terminal residue" evidence="8">
    <location>
        <position position="1"/>
    </location>
</feature>
<gene>
    <name evidence="8" type="ORF">LOTGIDRAFT_75744</name>
</gene>
<evidence type="ECO:0000256" key="4">
    <source>
        <dbReference type="ARBA" id="ARBA00023136"/>
    </source>
</evidence>
<keyword evidence="3 7" id="KW-1133">Transmembrane helix</keyword>
<accession>V4B441</accession>
<keyword evidence="2 7" id="KW-0812">Transmembrane</keyword>
<evidence type="ECO:0000256" key="3">
    <source>
        <dbReference type="ARBA" id="ARBA00022989"/>
    </source>
</evidence>
<evidence type="ECO:0000313" key="8">
    <source>
        <dbReference type="EMBL" id="ESP05223.1"/>
    </source>
</evidence>
<sequence>KIPVVLLLGWAGSLDKHLAKYSAIYEQRRCITVRYTAPSKYLYFNHGKLARLAKGVLDTLYDRNLEDHPIFIHMFSNGGCYVYYNICHLVHNDSKYHNLRIEGSIFDSAPGKRRILKAAKAFMAMFKVNFVLKYLLGLVVVAYLLVSCFIFRLMNLGSSKTGFLLYESIQQDPGRWPQMFLYSVADEIVSYKDIEQMAKSRKKVGVQVTTNCWNDSPHVAHFPRYTESYSNLCQQFLDSCLK</sequence>
<protein>
    <recommendedName>
        <fullName evidence="10">Transmembrane protein 53</fullName>
    </recommendedName>
</protein>
<dbReference type="RefSeq" id="XP_009043768.1">
    <property type="nucleotide sequence ID" value="XM_009045520.1"/>
</dbReference>
<evidence type="ECO:0000256" key="6">
    <source>
        <dbReference type="ARBA" id="ARBA00034303"/>
    </source>
</evidence>
<keyword evidence="5" id="KW-0539">Nucleus</keyword>
<evidence type="ECO:0000256" key="5">
    <source>
        <dbReference type="ARBA" id="ARBA00023242"/>
    </source>
</evidence>
<dbReference type="KEGG" id="lgi:LOTGIDRAFT_75744"/>
<dbReference type="Proteomes" id="UP000030746">
    <property type="component" value="Unassembled WGS sequence"/>
</dbReference>
<comment type="similarity">
    <text evidence="1">Belongs to the TMEM53 family.</text>
</comment>
<dbReference type="PANTHER" id="PTHR12265:SF30">
    <property type="entry name" value="TRANSMEMBRANE PROTEIN 53"/>
    <property type="match status" value="1"/>
</dbReference>
<evidence type="ECO:0000256" key="2">
    <source>
        <dbReference type="ARBA" id="ARBA00022692"/>
    </source>
</evidence>
<dbReference type="GeneID" id="20252195"/>
<dbReference type="OrthoDB" id="77878at2759"/>
<proteinExistence type="inferred from homology"/>
<organism evidence="8 9">
    <name type="scientific">Lottia gigantea</name>
    <name type="common">Giant owl limpet</name>
    <dbReference type="NCBI Taxonomy" id="225164"/>
    <lineage>
        <taxon>Eukaryota</taxon>
        <taxon>Metazoa</taxon>
        <taxon>Spiralia</taxon>
        <taxon>Lophotrochozoa</taxon>
        <taxon>Mollusca</taxon>
        <taxon>Gastropoda</taxon>
        <taxon>Patellogastropoda</taxon>
        <taxon>Lottioidea</taxon>
        <taxon>Lottiidae</taxon>
        <taxon>Lottia</taxon>
    </lineage>
</organism>
<keyword evidence="4 7" id="KW-0472">Membrane</keyword>